<dbReference type="EMBL" id="JAFVMH010000001">
    <property type="protein sequence ID" value="MBO1323587.1"/>
    <property type="molecule type" value="Genomic_DNA"/>
</dbReference>
<gene>
    <name evidence="1" type="ORF">J2D77_00250</name>
</gene>
<evidence type="ECO:0000313" key="1">
    <source>
        <dbReference type="EMBL" id="MBO1323587.1"/>
    </source>
</evidence>
<dbReference type="Proteomes" id="UP000664073">
    <property type="component" value="Unassembled WGS sequence"/>
</dbReference>
<dbReference type="RefSeq" id="WP_207843971.1">
    <property type="nucleotide sequence ID" value="NZ_JAFVMH010000001.1"/>
</dbReference>
<evidence type="ECO:0000313" key="2">
    <source>
        <dbReference type="Proteomes" id="UP000664073"/>
    </source>
</evidence>
<reference evidence="1" key="1">
    <citation type="submission" date="2021-03" db="EMBL/GenBank/DDBJ databases">
        <title>The complete genome sequence of Acetobacter sp. TBRC 12339.</title>
        <authorList>
            <person name="Charoenyingcharoen P."/>
            <person name="Yukphan P."/>
        </authorList>
    </citation>
    <scope>NUCLEOTIDE SEQUENCE</scope>
    <source>
        <strain evidence="1">TBRC 12339</strain>
    </source>
</reference>
<keyword evidence="2" id="KW-1185">Reference proteome</keyword>
<accession>A0A939HLR2</accession>
<protein>
    <submittedName>
        <fullName evidence="1">Uncharacterized protein</fullName>
    </submittedName>
</protein>
<sequence length="83" mass="8762">MSPLERAAHAFKWQVDHQRRVAVVCDAVTDYLANKTGGPDERDADICGGVVLFLAAYIRHGADVAAEDAAHADGTTLQRGGAA</sequence>
<name>A0A939HLR2_9PROT</name>
<proteinExistence type="predicted"/>
<dbReference type="AlphaFoldDB" id="A0A939HLR2"/>
<comment type="caution">
    <text evidence="1">The sequence shown here is derived from an EMBL/GenBank/DDBJ whole genome shotgun (WGS) entry which is preliminary data.</text>
</comment>
<organism evidence="1 2">
    <name type="scientific">Acetobacter garciniae</name>
    <dbReference type="NCBI Taxonomy" id="2817435"/>
    <lineage>
        <taxon>Bacteria</taxon>
        <taxon>Pseudomonadati</taxon>
        <taxon>Pseudomonadota</taxon>
        <taxon>Alphaproteobacteria</taxon>
        <taxon>Acetobacterales</taxon>
        <taxon>Acetobacteraceae</taxon>
        <taxon>Acetobacter</taxon>
    </lineage>
</organism>